<name>A0A0W0YD20_9GAMM</name>
<evidence type="ECO:0000313" key="3">
    <source>
        <dbReference type="Proteomes" id="UP000054621"/>
    </source>
</evidence>
<evidence type="ECO:0000259" key="1">
    <source>
        <dbReference type="Pfam" id="PF13847"/>
    </source>
</evidence>
<dbReference type="PATRIC" id="fig|28087.4.peg.3738"/>
<gene>
    <name evidence="2" type="primary">tam</name>
    <name evidence="2" type="ORF">Lsai_3480</name>
</gene>
<dbReference type="SUPFAM" id="SSF53335">
    <property type="entry name" value="S-adenosyl-L-methionine-dependent methyltransferases"/>
    <property type="match status" value="1"/>
</dbReference>
<dbReference type="AlphaFoldDB" id="A0A0W0YD20"/>
<dbReference type="EC" id="2.1.1.144" evidence="2"/>
<dbReference type="eggNOG" id="COG4106">
    <property type="taxonomic scope" value="Bacteria"/>
</dbReference>
<protein>
    <submittedName>
        <fullName evidence="2">Trans-aconitate methyltransferase</fullName>
        <ecNumber evidence="2">2.1.1.144</ecNumber>
    </submittedName>
</protein>
<dbReference type="InterPro" id="IPR029063">
    <property type="entry name" value="SAM-dependent_MTases_sf"/>
</dbReference>
<dbReference type="Proteomes" id="UP000054621">
    <property type="component" value="Unassembled WGS sequence"/>
</dbReference>
<dbReference type="Gene3D" id="1.10.150.290">
    <property type="entry name" value="S-adenosyl-L-methionine-dependent methyltransferases"/>
    <property type="match status" value="1"/>
</dbReference>
<dbReference type="InterPro" id="IPR025714">
    <property type="entry name" value="Methyltranfer_dom"/>
</dbReference>
<keyword evidence="2" id="KW-0489">Methyltransferase</keyword>
<keyword evidence="2" id="KW-0808">Transferase</keyword>
<dbReference type="InterPro" id="IPR023149">
    <property type="entry name" value="Trans_acon_MeTrfase_C"/>
</dbReference>
<organism evidence="2 3">
    <name type="scientific">Legionella sainthelensi</name>
    <dbReference type="NCBI Taxonomy" id="28087"/>
    <lineage>
        <taxon>Bacteria</taxon>
        <taxon>Pseudomonadati</taxon>
        <taxon>Pseudomonadota</taxon>
        <taxon>Gammaproteobacteria</taxon>
        <taxon>Legionellales</taxon>
        <taxon>Legionellaceae</taxon>
        <taxon>Legionella</taxon>
    </lineage>
</organism>
<dbReference type="GO" id="GO:0032259">
    <property type="term" value="P:methylation"/>
    <property type="evidence" value="ECO:0007669"/>
    <property type="project" value="UniProtKB-KW"/>
</dbReference>
<dbReference type="Gene3D" id="3.40.50.150">
    <property type="entry name" value="Vaccinia Virus protein VP39"/>
    <property type="match status" value="1"/>
</dbReference>
<dbReference type="CDD" id="cd02440">
    <property type="entry name" value="AdoMet_MTases"/>
    <property type="match status" value="1"/>
</dbReference>
<dbReference type="Pfam" id="PF13847">
    <property type="entry name" value="Methyltransf_31"/>
    <property type="match status" value="1"/>
</dbReference>
<dbReference type="PANTHER" id="PTHR43861">
    <property type="entry name" value="TRANS-ACONITATE 2-METHYLTRANSFERASE-RELATED"/>
    <property type="match status" value="1"/>
</dbReference>
<dbReference type="PANTHER" id="PTHR43861:SF1">
    <property type="entry name" value="TRANS-ACONITATE 2-METHYLTRANSFERASE"/>
    <property type="match status" value="1"/>
</dbReference>
<feature type="domain" description="Methyltransferase" evidence="1">
    <location>
        <begin position="37"/>
        <end position="153"/>
    </location>
</feature>
<sequence length="263" mass="30183">MEDIWNAQIYSQFLELRTRPARDLLNAIPSTFQPNIVYDLGCGPGNSSILLKQRWPSAKIVGLDSSVDMLNKAQSTYTDITFIQGDIAHFASPKKIDCIFANASLQWVSDHRSLFPKLLGLLNSGGILAIQMPNNFHLPTHQVIIQLLQSHQEWQPFLKLLIHGELSKPLYHLPSYYDLLSTSSSYPLYLWETTYYQEMEHVEAIFDWVKGTGLRPILASMNEGDAQLFSKKYIQEISNEYCLQKNNKILLPFQRIFMIGTKR</sequence>
<dbReference type="RefSeq" id="WP_027272296.1">
    <property type="nucleotide sequence ID" value="NZ_CAAAJE010000003.1"/>
</dbReference>
<reference evidence="2 3" key="1">
    <citation type="submission" date="2015-11" db="EMBL/GenBank/DDBJ databases">
        <title>Genomic analysis of 38 Legionella species identifies large and diverse effector repertoires.</title>
        <authorList>
            <person name="Burstein D."/>
            <person name="Amaro F."/>
            <person name="Zusman T."/>
            <person name="Lifshitz Z."/>
            <person name="Cohen O."/>
            <person name="Gilbert J.A."/>
            <person name="Pupko T."/>
            <person name="Shuman H.A."/>
            <person name="Segal G."/>
        </authorList>
    </citation>
    <scope>NUCLEOTIDE SEQUENCE [LARGE SCALE GENOMIC DNA]</scope>
    <source>
        <strain evidence="2 3">Mt.St.Helens-4</strain>
    </source>
</reference>
<evidence type="ECO:0000313" key="2">
    <source>
        <dbReference type="EMBL" id="KTD54658.1"/>
    </source>
</evidence>
<proteinExistence type="predicted"/>
<accession>A0A0W0YD20</accession>
<dbReference type="GO" id="GO:0030798">
    <property type="term" value="F:trans-aconitate 2-methyltransferase activity"/>
    <property type="evidence" value="ECO:0007669"/>
    <property type="project" value="UniProtKB-EC"/>
</dbReference>
<dbReference type="EMBL" id="LNYV01000037">
    <property type="protein sequence ID" value="KTD54658.1"/>
    <property type="molecule type" value="Genomic_DNA"/>
</dbReference>
<comment type="caution">
    <text evidence="2">The sequence shown here is derived from an EMBL/GenBank/DDBJ whole genome shotgun (WGS) entry which is preliminary data.</text>
</comment>
<dbReference type="OrthoDB" id="9795085at2"/>